<reference evidence="2" key="1">
    <citation type="submission" date="2020-09" db="EMBL/GenBank/DDBJ databases">
        <title>Genome-Enabled Discovery of Anthraquinone Biosynthesis in Senna tora.</title>
        <authorList>
            <person name="Kang S.-H."/>
            <person name="Pandey R.P."/>
            <person name="Lee C.-M."/>
            <person name="Sim J.-S."/>
            <person name="Jeong J.-T."/>
            <person name="Choi B.-S."/>
            <person name="Jung M."/>
            <person name="Ginzburg D."/>
            <person name="Zhao K."/>
            <person name="Won S.Y."/>
            <person name="Oh T.-J."/>
            <person name="Yu Y."/>
            <person name="Kim N.-H."/>
            <person name="Lee O.R."/>
            <person name="Lee T.-H."/>
            <person name="Bashyal P."/>
            <person name="Kim T.-S."/>
            <person name="Lee W.-H."/>
            <person name="Kawkins C."/>
            <person name="Kim C.-K."/>
            <person name="Kim J.S."/>
            <person name="Ahn B.O."/>
            <person name="Rhee S.Y."/>
            <person name="Sohng J.K."/>
        </authorList>
    </citation>
    <scope>NUCLEOTIDE SEQUENCE</scope>
    <source>
        <tissue evidence="2">Leaf</tissue>
    </source>
</reference>
<organism evidence="2 3">
    <name type="scientific">Senna tora</name>
    <dbReference type="NCBI Taxonomy" id="362788"/>
    <lineage>
        <taxon>Eukaryota</taxon>
        <taxon>Viridiplantae</taxon>
        <taxon>Streptophyta</taxon>
        <taxon>Embryophyta</taxon>
        <taxon>Tracheophyta</taxon>
        <taxon>Spermatophyta</taxon>
        <taxon>Magnoliopsida</taxon>
        <taxon>eudicotyledons</taxon>
        <taxon>Gunneridae</taxon>
        <taxon>Pentapetalae</taxon>
        <taxon>rosids</taxon>
        <taxon>fabids</taxon>
        <taxon>Fabales</taxon>
        <taxon>Fabaceae</taxon>
        <taxon>Caesalpinioideae</taxon>
        <taxon>Cassia clade</taxon>
        <taxon>Senna</taxon>
    </lineage>
</organism>
<dbReference type="OrthoDB" id="513190at2759"/>
<protein>
    <submittedName>
        <fullName evidence="2">Early light-induced protein, chloroplastic</fullName>
    </submittedName>
</protein>
<accession>A0A834SQ42</accession>
<evidence type="ECO:0000313" key="3">
    <source>
        <dbReference type="Proteomes" id="UP000634136"/>
    </source>
</evidence>
<dbReference type="AlphaFoldDB" id="A0A834SQ42"/>
<evidence type="ECO:0000313" key="2">
    <source>
        <dbReference type="EMBL" id="KAF7806908.1"/>
    </source>
</evidence>
<feature type="region of interest" description="Disordered" evidence="1">
    <location>
        <begin position="46"/>
        <end position="75"/>
    </location>
</feature>
<evidence type="ECO:0000256" key="1">
    <source>
        <dbReference type="SAM" id="MobiDB-lite"/>
    </source>
</evidence>
<dbReference type="EMBL" id="JAAIUW010000012">
    <property type="protein sequence ID" value="KAF7806908.1"/>
    <property type="molecule type" value="Genomic_DNA"/>
</dbReference>
<comment type="caution">
    <text evidence="2">The sequence shown here is derived from an EMBL/GenBank/DDBJ whole genome shotgun (WGS) entry which is preliminary data.</text>
</comment>
<sequence>MATSFAMQSILTSPVARTYSKSRVNQLGFPATYITYQRRNAGFRVRSMAEDEPKEETATPVTPTTPPPPQPKPVSKLKKMNNTLPQMIAGEHQVLRCASIQRAGAGEDQRAIGDDRVCGGDGGGGSERARRVRADRERRDLVVPGDEHRLDAGFAGSVVQRSERGIEIASVHVVRCRALEWKVRDVGIDRSGFHGVCEGRNTRLMNEMEVGNKCFVIMEI</sequence>
<dbReference type="Proteomes" id="UP000634136">
    <property type="component" value="Unassembled WGS sequence"/>
</dbReference>
<gene>
    <name evidence="2" type="ORF">G2W53_039069</name>
</gene>
<name>A0A834SQ42_9FABA</name>
<proteinExistence type="predicted"/>
<keyword evidence="3" id="KW-1185">Reference proteome</keyword>
<feature type="compositionally biased region" description="Basic and acidic residues" evidence="1">
    <location>
        <begin position="47"/>
        <end position="57"/>
    </location>
</feature>
<feature type="compositionally biased region" description="Pro residues" evidence="1">
    <location>
        <begin position="63"/>
        <end position="72"/>
    </location>
</feature>